<keyword evidence="2" id="KW-0808">Transferase</keyword>
<evidence type="ECO:0000313" key="2">
    <source>
        <dbReference type="EMBL" id="ELY75725.1"/>
    </source>
</evidence>
<protein>
    <submittedName>
        <fullName evidence="2">Methyltransferase type 11</fullName>
    </submittedName>
</protein>
<dbReference type="SUPFAM" id="SSF53335">
    <property type="entry name" value="S-adenosyl-L-methionine-dependent methyltransferases"/>
    <property type="match status" value="1"/>
</dbReference>
<dbReference type="Pfam" id="PF08241">
    <property type="entry name" value="Methyltransf_11"/>
    <property type="match status" value="1"/>
</dbReference>
<feature type="domain" description="Methyltransferase type 11" evidence="1">
    <location>
        <begin position="52"/>
        <end position="137"/>
    </location>
</feature>
<comment type="caution">
    <text evidence="2">The sequence shown here is derived from an EMBL/GenBank/DDBJ whole genome shotgun (WGS) entry which is preliminary data.</text>
</comment>
<dbReference type="PATRIC" id="fig|797303.5.peg.1748"/>
<keyword evidence="2" id="KW-0489">Methyltransferase</keyword>
<dbReference type="Gene3D" id="3.40.50.150">
    <property type="entry name" value="Vaccinia Virus protein VP39"/>
    <property type="match status" value="1"/>
</dbReference>
<accession>L9YNB7</accession>
<dbReference type="InterPro" id="IPR013216">
    <property type="entry name" value="Methyltransf_11"/>
</dbReference>
<dbReference type="Proteomes" id="UP000011593">
    <property type="component" value="Unassembled WGS sequence"/>
</dbReference>
<evidence type="ECO:0000313" key="3">
    <source>
        <dbReference type="Proteomes" id="UP000011593"/>
    </source>
</evidence>
<gene>
    <name evidence="2" type="ORF">C488_08747</name>
</gene>
<dbReference type="InterPro" id="IPR029063">
    <property type="entry name" value="SAM-dependent_MTases_sf"/>
</dbReference>
<sequence>MDVMKAAVRTNFDESVSAYDAYEQRTGRFTALAKLLAAELSARADGPVDAVLDAGAGTGVSTRVFADRARRTVALDISREMLRELEGAPRVEADFDRLPFVEDSFDAVAFTASLFLVPDPAVATREAARVLRPGGVVGAVAPLGWVDADGRDVFAALERESRSPTGADAVEAALAEEFTVTTGTWRFATTAADVRHFHAIPAMAARLYPKLDAEERVAKARDLLGGLEGTVEQRWRWIVGVVD</sequence>
<reference evidence="2 3" key="1">
    <citation type="journal article" date="2014" name="PLoS Genet.">
        <title>Phylogenetically driven sequencing of extremely halophilic archaea reveals strategies for static and dynamic osmo-response.</title>
        <authorList>
            <person name="Becker E.A."/>
            <person name="Seitzer P.M."/>
            <person name="Tritt A."/>
            <person name="Larsen D."/>
            <person name="Krusor M."/>
            <person name="Yao A.I."/>
            <person name="Wu D."/>
            <person name="Madern D."/>
            <person name="Eisen J.A."/>
            <person name="Darling A.E."/>
            <person name="Facciotti M.T."/>
        </authorList>
    </citation>
    <scope>NUCLEOTIDE SEQUENCE [LARGE SCALE GENOMIC DNA]</scope>
    <source>
        <strain evidence="2 3">DSM 15624</strain>
    </source>
</reference>
<dbReference type="GO" id="GO:0008757">
    <property type="term" value="F:S-adenosylmethionine-dependent methyltransferase activity"/>
    <property type="evidence" value="ECO:0007669"/>
    <property type="project" value="InterPro"/>
</dbReference>
<dbReference type="PANTHER" id="PTHR43591:SF24">
    <property type="entry name" value="2-METHOXY-6-POLYPRENYL-1,4-BENZOQUINOL METHYLASE, MITOCHONDRIAL"/>
    <property type="match status" value="1"/>
</dbReference>
<name>L9YNB7_NATP1</name>
<organism evidence="2 3">
    <name type="scientific">Natrinema pellirubrum (strain DSM 15624 / CIP 106293 / JCM 10476 / NCIMB 786 / 157)</name>
    <dbReference type="NCBI Taxonomy" id="797303"/>
    <lineage>
        <taxon>Archaea</taxon>
        <taxon>Methanobacteriati</taxon>
        <taxon>Methanobacteriota</taxon>
        <taxon>Stenosarchaea group</taxon>
        <taxon>Halobacteria</taxon>
        <taxon>Halobacteriales</taxon>
        <taxon>Natrialbaceae</taxon>
        <taxon>Natrinema</taxon>
    </lineage>
</organism>
<dbReference type="PANTHER" id="PTHR43591">
    <property type="entry name" value="METHYLTRANSFERASE"/>
    <property type="match status" value="1"/>
</dbReference>
<dbReference type="EMBL" id="AOIE01000062">
    <property type="protein sequence ID" value="ELY75725.1"/>
    <property type="molecule type" value="Genomic_DNA"/>
</dbReference>
<evidence type="ECO:0000259" key="1">
    <source>
        <dbReference type="Pfam" id="PF08241"/>
    </source>
</evidence>
<keyword evidence="3" id="KW-1185">Reference proteome</keyword>
<proteinExistence type="predicted"/>
<dbReference type="GO" id="GO:0032259">
    <property type="term" value="P:methylation"/>
    <property type="evidence" value="ECO:0007669"/>
    <property type="project" value="UniProtKB-KW"/>
</dbReference>
<dbReference type="AlphaFoldDB" id="L9YNB7"/>
<dbReference type="CDD" id="cd02440">
    <property type="entry name" value="AdoMet_MTases"/>
    <property type="match status" value="1"/>
</dbReference>